<feature type="compositionally biased region" description="Gly residues" evidence="4">
    <location>
        <begin position="144"/>
        <end position="163"/>
    </location>
</feature>
<evidence type="ECO:0000313" key="6">
    <source>
        <dbReference type="Ensembl" id="ENSDNVP00000004395.1"/>
    </source>
</evidence>
<keyword evidence="2 3" id="KW-0371">Homeobox</keyword>
<dbReference type="Proteomes" id="UP000694423">
    <property type="component" value="Unplaced"/>
</dbReference>
<evidence type="ECO:0000313" key="7">
    <source>
        <dbReference type="Proteomes" id="UP000694423"/>
    </source>
</evidence>
<dbReference type="PANTHER" id="PTHR24333">
    <property type="entry name" value="HOMEO BOX HB9 LIKE A-RELATED"/>
    <property type="match status" value="1"/>
</dbReference>
<reference evidence="6" key="2">
    <citation type="submission" date="2025-09" db="UniProtKB">
        <authorList>
            <consortium name="Ensembl"/>
        </authorList>
    </citation>
    <scope>IDENTIFICATION</scope>
</reference>
<feature type="domain" description="Homeobox" evidence="5">
    <location>
        <begin position="163"/>
        <end position="225"/>
    </location>
</feature>
<sequence>MTKAPFSVEWLSQSSQAPRDPAEGAPRRPSAAGPRPDPGCSPGPGERGGKEGAGPRPGRGGRSRERPAGPAAAGNRGPRRRRGIAAQPCSGGGGGKGLVPRGTGAWLTPTCARAGPQISPGEGAPGPVSPLPARGSEPPRIPDGAGGRGGRGGHLQGPRPGGRGGRRLRTAFSAEQISTLESSFQRHQYLGAAERRKLAGRMQLSEVQVSCGTWFQNRRMKLKRQLQELRPEPFCSPPLPYGPQSGLVALPLAYAARPPPLPRQEAAPGGFALAALPAPALDLSSACRAQPPGFWAAPCFLGYRDPRGFLVGV</sequence>
<dbReference type="SMART" id="SM00389">
    <property type="entry name" value="HOX"/>
    <property type="match status" value="1"/>
</dbReference>
<evidence type="ECO:0000256" key="4">
    <source>
        <dbReference type="SAM" id="MobiDB-lite"/>
    </source>
</evidence>
<dbReference type="AlphaFoldDB" id="A0A8C4J7T2"/>
<dbReference type="InterPro" id="IPR001356">
    <property type="entry name" value="HD"/>
</dbReference>
<keyword evidence="2 3" id="KW-0539">Nucleus</keyword>
<feature type="DNA-binding region" description="Homeobox" evidence="2">
    <location>
        <begin position="165"/>
        <end position="226"/>
    </location>
</feature>
<evidence type="ECO:0000256" key="3">
    <source>
        <dbReference type="RuleBase" id="RU000682"/>
    </source>
</evidence>
<evidence type="ECO:0000259" key="5">
    <source>
        <dbReference type="PROSITE" id="PS50071"/>
    </source>
</evidence>
<dbReference type="CDD" id="cd00086">
    <property type="entry name" value="homeodomain"/>
    <property type="match status" value="1"/>
</dbReference>
<dbReference type="Gene3D" id="1.10.10.60">
    <property type="entry name" value="Homeodomain-like"/>
    <property type="match status" value="1"/>
</dbReference>
<dbReference type="GO" id="GO:0005634">
    <property type="term" value="C:nucleus"/>
    <property type="evidence" value="ECO:0007669"/>
    <property type="project" value="UniProtKB-SubCell"/>
</dbReference>
<protein>
    <submittedName>
        <fullName evidence="6">Homeobox protein VENTX-like</fullName>
    </submittedName>
</protein>
<comment type="subcellular location">
    <subcellularLocation>
        <location evidence="1 2 3">Nucleus</location>
    </subcellularLocation>
</comment>
<dbReference type="Pfam" id="PF00046">
    <property type="entry name" value="Homeodomain"/>
    <property type="match status" value="1"/>
</dbReference>
<evidence type="ECO:0000256" key="2">
    <source>
        <dbReference type="PROSITE-ProRule" id="PRU00108"/>
    </source>
</evidence>
<name>A0A8C4J7T2_DRONO</name>
<dbReference type="SUPFAM" id="SSF46689">
    <property type="entry name" value="Homeodomain-like"/>
    <property type="match status" value="1"/>
</dbReference>
<feature type="region of interest" description="Disordered" evidence="4">
    <location>
        <begin position="1"/>
        <end position="166"/>
    </location>
</feature>
<organism evidence="6 7">
    <name type="scientific">Dromaius novaehollandiae</name>
    <name type="common">Emu</name>
    <dbReference type="NCBI Taxonomy" id="8790"/>
    <lineage>
        <taxon>Eukaryota</taxon>
        <taxon>Metazoa</taxon>
        <taxon>Chordata</taxon>
        <taxon>Craniata</taxon>
        <taxon>Vertebrata</taxon>
        <taxon>Euteleostomi</taxon>
        <taxon>Archelosauria</taxon>
        <taxon>Archosauria</taxon>
        <taxon>Dinosauria</taxon>
        <taxon>Saurischia</taxon>
        <taxon>Theropoda</taxon>
        <taxon>Coelurosauria</taxon>
        <taxon>Aves</taxon>
        <taxon>Palaeognathae</taxon>
        <taxon>Casuariiformes</taxon>
        <taxon>Dromaiidae</taxon>
        <taxon>Dromaius</taxon>
    </lineage>
</organism>
<dbReference type="PROSITE" id="PS50071">
    <property type="entry name" value="HOMEOBOX_2"/>
    <property type="match status" value="1"/>
</dbReference>
<evidence type="ECO:0000256" key="1">
    <source>
        <dbReference type="ARBA" id="ARBA00004123"/>
    </source>
</evidence>
<dbReference type="PANTHER" id="PTHR24333:SF5">
    <property type="entry name" value="VENT HOMEOBOX"/>
    <property type="match status" value="1"/>
</dbReference>
<accession>A0A8C4J7T2</accession>
<dbReference type="InterPro" id="IPR050848">
    <property type="entry name" value="Homeobox_TF"/>
</dbReference>
<feature type="compositionally biased region" description="Gly residues" evidence="4">
    <location>
        <begin position="51"/>
        <end position="60"/>
    </location>
</feature>
<keyword evidence="2 3" id="KW-0238">DNA-binding</keyword>
<dbReference type="InterPro" id="IPR009057">
    <property type="entry name" value="Homeodomain-like_sf"/>
</dbReference>
<dbReference type="GO" id="GO:0003677">
    <property type="term" value="F:DNA binding"/>
    <property type="evidence" value="ECO:0007669"/>
    <property type="project" value="UniProtKB-UniRule"/>
</dbReference>
<proteinExistence type="predicted"/>
<dbReference type="Ensembl" id="ENSDNVT00000005273.1">
    <property type="protein sequence ID" value="ENSDNVP00000004395.1"/>
    <property type="gene ID" value="ENSDNVG00000003116.1"/>
</dbReference>
<reference evidence="6" key="1">
    <citation type="submission" date="2025-08" db="UniProtKB">
        <authorList>
            <consortium name="Ensembl"/>
        </authorList>
    </citation>
    <scope>IDENTIFICATION</scope>
</reference>
<keyword evidence="7" id="KW-1185">Reference proteome</keyword>